<dbReference type="GeneTree" id="ENSGT00940000179440"/>
<dbReference type="Proteomes" id="UP000694546">
    <property type="component" value="Chromosome 15"/>
</dbReference>
<reference evidence="1" key="1">
    <citation type="submission" date="2025-08" db="UniProtKB">
        <authorList>
            <consortium name="Ensembl"/>
        </authorList>
    </citation>
    <scope>IDENTIFICATION</scope>
</reference>
<dbReference type="PANTHER" id="PTHR10185:SF9">
    <property type="entry name" value="INACTIVE PHOSPHOLIPASE D5"/>
    <property type="match status" value="1"/>
</dbReference>
<evidence type="ECO:0000313" key="1">
    <source>
        <dbReference type="Ensembl" id="ENSGMOP00000031587.1"/>
    </source>
</evidence>
<dbReference type="PANTHER" id="PTHR10185">
    <property type="entry name" value="PHOSPHOLIPASE D - RELATED"/>
    <property type="match status" value="1"/>
</dbReference>
<dbReference type="AlphaFoldDB" id="A0A8C5AGK7"/>
<name>A0A8C5AGK7_GADMO</name>
<proteinExistence type="predicted"/>
<protein>
    <submittedName>
        <fullName evidence="1">Uncharacterized protein</fullName>
    </submittedName>
</protein>
<accession>A0A8C5AGK7</accession>
<organism evidence="1 2">
    <name type="scientific">Gadus morhua</name>
    <name type="common">Atlantic cod</name>
    <dbReference type="NCBI Taxonomy" id="8049"/>
    <lineage>
        <taxon>Eukaryota</taxon>
        <taxon>Metazoa</taxon>
        <taxon>Chordata</taxon>
        <taxon>Craniata</taxon>
        <taxon>Vertebrata</taxon>
        <taxon>Euteleostomi</taxon>
        <taxon>Actinopterygii</taxon>
        <taxon>Neopterygii</taxon>
        <taxon>Teleostei</taxon>
        <taxon>Neoteleostei</taxon>
        <taxon>Acanthomorphata</taxon>
        <taxon>Zeiogadaria</taxon>
        <taxon>Gadariae</taxon>
        <taxon>Gadiformes</taxon>
        <taxon>Gadoidei</taxon>
        <taxon>Gadidae</taxon>
        <taxon>Gadus</taxon>
    </lineage>
</organism>
<dbReference type="OMA" id="TIRYLCY"/>
<sequence>MTPGNLDWVGNDFTFNAGAGLVISQQEGVDQRNSTVVEQLRDAFERDWSSRYTAEQLQRRPGHLFVSVWSGGCVEVPYKRILGT</sequence>
<reference evidence="1" key="2">
    <citation type="submission" date="2025-09" db="UniProtKB">
        <authorList>
            <consortium name="Ensembl"/>
        </authorList>
    </citation>
    <scope>IDENTIFICATION</scope>
</reference>
<evidence type="ECO:0000313" key="2">
    <source>
        <dbReference type="Proteomes" id="UP000694546"/>
    </source>
</evidence>
<dbReference type="InterPro" id="IPR050874">
    <property type="entry name" value="Diverse_PLD-related"/>
</dbReference>
<dbReference type="Ensembl" id="ENSGMOT00000053900.1">
    <property type="protein sequence ID" value="ENSGMOP00000031587.1"/>
    <property type="gene ID" value="ENSGMOG00000022539.1"/>
</dbReference>
<keyword evidence="2" id="KW-1185">Reference proteome</keyword>